<feature type="domain" description="Thiolase N-terminal" evidence="8">
    <location>
        <begin position="4"/>
        <end position="259"/>
    </location>
</feature>
<dbReference type="PANTHER" id="PTHR43853">
    <property type="entry name" value="3-KETOACYL-COA THIOLASE, PEROXISOMAL"/>
    <property type="match status" value="1"/>
</dbReference>
<dbReference type="PROSITE" id="PS00099">
    <property type="entry name" value="THIOLASE_3"/>
    <property type="match status" value="1"/>
</dbReference>
<reference evidence="10 11" key="1">
    <citation type="submission" date="2018-06" db="EMBL/GenBank/DDBJ databases">
        <title>Chryseolinea flavus sp. nov., a member of the phylum Bacteroidetes isolated from soil.</title>
        <authorList>
            <person name="Li Y."/>
            <person name="Wang J."/>
        </authorList>
    </citation>
    <scope>NUCLEOTIDE SEQUENCE [LARGE SCALE GENOMIC DNA]</scope>
    <source>
        <strain evidence="10 11">SDU1-6</strain>
    </source>
</reference>
<dbReference type="GO" id="GO:0010124">
    <property type="term" value="P:phenylacetate catabolic process"/>
    <property type="evidence" value="ECO:0007669"/>
    <property type="project" value="TreeGrafter"/>
</dbReference>
<dbReference type="PROSITE" id="PS00098">
    <property type="entry name" value="THIOLASE_1"/>
    <property type="match status" value="1"/>
</dbReference>
<dbReference type="SUPFAM" id="SSF53901">
    <property type="entry name" value="Thiolase-like"/>
    <property type="match status" value="2"/>
</dbReference>
<feature type="domain" description="Thiolase C-terminal" evidence="9">
    <location>
        <begin position="267"/>
        <end position="387"/>
    </location>
</feature>
<keyword evidence="4 7" id="KW-0012">Acyltransferase</keyword>
<dbReference type="Proteomes" id="UP000251889">
    <property type="component" value="Unassembled WGS sequence"/>
</dbReference>
<dbReference type="InterPro" id="IPR016039">
    <property type="entry name" value="Thiolase-like"/>
</dbReference>
<dbReference type="RefSeq" id="WP_112745376.1">
    <property type="nucleotide sequence ID" value="NZ_QMFY01000001.1"/>
</dbReference>
<dbReference type="Pfam" id="PF02803">
    <property type="entry name" value="Thiolase_C"/>
    <property type="match status" value="1"/>
</dbReference>
<evidence type="ECO:0000256" key="1">
    <source>
        <dbReference type="ARBA" id="ARBA00005189"/>
    </source>
</evidence>
<evidence type="ECO:0000256" key="2">
    <source>
        <dbReference type="ARBA" id="ARBA00010982"/>
    </source>
</evidence>
<dbReference type="EMBL" id="QMFY01000001">
    <property type="protein sequence ID" value="RAW03161.1"/>
    <property type="molecule type" value="Genomic_DNA"/>
</dbReference>
<feature type="active site" description="Proton acceptor" evidence="6">
    <location>
        <position position="346"/>
    </location>
</feature>
<dbReference type="InterPro" id="IPR050215">
    <property type="entry name" value="Thiolase-like_sf_Thiolase"/>
</dbReference>
<evidence type="ECO:0000259" key="8">
    <source>
        <dbReference type="Pfam" id="PF00108"/>
    </source>
</evidence>
<evidence type="ECO:0000256" key="7">
    <source>
        <dbReference type="RuleBase" id="RU003557"/>
    </source>
</evidence>
<dbReference type="GO" id="GO:0003988">
    <property type="term" value="F:acetyl-CoA C-acyltransferase activity"/>
    <property type="evidence" value="ECO:0007669"/>
    <property type="project" value="UniProtKB-EC"/>
</dbReference>
<keyword evidence="3 7" id="KW-0808">Transferase</keyword>
<dbReference type="Gene3D" id="3.40.47.10">
    <property type="match status" value="1"/>
</dbReference>
<comment type="similarity">
    <text evidence="2 7">Belongs to the thiolase-like superfamily. Thiolase family.</text>
</comment>
<dbReference type="FunFam" id="3.40.47.10:FF:000010">
    <property type="entry name" value="Acetyl-CoA acetyltransferase (Thiolase)"/>
    <property type="match status" value="1"/>
</dbReference>
<evidence type="ECO:0000256" key="3">
    <source>
        <dbReference type="ARBA" id="ARBA00022679"/>
    </source>
</evidence>
<dbReference type="AlphaFoldDB" id="A0A364Y7V2"/>
<dbReference type="InterPro" id="IPR020617">
    <property type="entry name" value="Thiolase_C"/>
</dbReference>
<dbReference type="Pfam" id="PF00108">
    <property type="entry name" value="Thiolase_N"/>
    <property type="match status" value="1"/>
</dbReference>
<dbReference type="EC" id="2.3.1.16" evidence="5"/>
<dbReference type="PROSITE" id="PS00737">
    <property type="entry name" value="THIOLASE_2"/>
    <property type="match status" value="1"/>
</dbReference>
<keyword evidence="11" id="KW-1185">Reference proteome</keyword>
<name>A0A364Y7V2_9BACT</name>
<dbReference type="OrthoDB" id="9764892at2"/>
<dbReference type="PANTHER" id="PTHR43853:SF21">
    <property type="entry name" value="STEROID 3-KETOACYL-COA THIOLASE"/>
    <property type="match status" value="1"/>
</dbReference>
<dbReference type="GO" id="GO:0006635">
    <property type="term" value="P:fatty acid beta-oxidation"/>
    <property type="evidence" value="ECO:0007669"/>
    <property type="project" value="TreeGrafter"/>
</dbReference>
<evidence type="ECO:0000259" key="9">
    <source>
        <dbReference type="Pfam" id="PF02803"/>
    </source>
</evidence>
<protein>
    <recommendedName>
        <fullName evidence="5">acetyl-CoA C-acyltransferase</fullName>
        <ecNumber evidence="5">2.3.1.16</ecNumber>
    </recommendedName>
</protein>
<feature type="active site" description="Acyl-thioester intermediate" evidence="6">
    <location>
        <position position="89"/>
    </location>
</feature>
<dbReference type="GO" id="GO:0005737">
    <property type="term" value="C:cytoplasm"/>
    <property type="evidence" value="ECO:0007669"/>
    <property type="project" value="UniProtKB-ARBA"/>
</dbReference>
<dbReference type="NCBIfam" id="TIGR01930">
    <property type="entry name" value="AcCoA-C-Actrans"/>
    <property type="match status" value="1"/>
</dbReference>
<evidence type="ECO:0000256" key="6">
    <source>
        <dbReference type="PIRSR" id="PIRSR000429-1"/>
    </source>
</evidence>
<dbReference type="CDD" id="cd00751">
    <property type="entry name" value="thiolase"/>
    <property type="match status" value="1"/>
</dbReference>
<accession>A0A364Y7V2</accession>
<sequence length="391" mass="41703">MDAYIVAAKRTANTRAKKGGFRFTRPDDFATEIIKALVASVPGLENKMVDDLIVGNAVQEAEQGMQMGRIIALMALGIDNAGMVINRYCGSGVEAIHIASAKIQAGMADCIIAGGTESMSLVPVMGWKTALNYNIAKDNPTYYTSMGLTAEEIAKQYKISREEQDKFAYESHMRAIKAQQQGIFKEEIHPITVKEIFVDESGKKKTKESVVDTDEGPRPDTTIEALSKLKPVFALGGSVTAGNSSPTNDGAAFAVVMSERLVKQLNLKPIARMMSYAVAGVDPRIMGIGPVAAVPKALAKAGLKMSDLDLVELNEAFAAQSLAVVRDLNINPEILNVNGGAIAMGHPLGSSGARLSLTLLNELRRRNKKYGLVTACVGGGQGVAGIYELLN</sequence>
<gene>
    <name evidence="10" type="ORF">DQQ10_03435</name>
</gene>
<comment type="caution">
    <text evidence="10">The sequence shown here is derived from an EMBL/GenBank/DDBJ whole genome shotgun (WGS) entry which is preliminary data.</text>
</comment>
<dbReference type="InterPro" id="IPR020613">
    <property type="entry name" value="Thiolase_CS"/>
</dbReference>
<evidence type="ECO:0000313" key="10">
    <source>
        <dbReference type="EMBL" id="RAW03161.1"/>
    </source>
</evidence>
<dbReference type="PIRSF" id="PIRSF000429">
    <property type="entry name" value="Ac-CoA_Ac_transf"/>
    <property type="match status" value="1"/>
</dbReference>
<comment type="pathway">
    <text evidence="1">Lipid metabolism.</text>
</comment>
<dbReference type="InterPro" id="IPR002155">
    <property type="entry name" value="Thiolase"/>
</dbReference>
<proteinExistence type="inferred from homology"/>
<dbReference type="InterPro" id="IPR020616">
    <property type="entry name" value="Thiolase_N"/>
</dbReference>
<evidence type="ECO:0000313" key="11">
    <source>
        <dbReference type="Proteomes" id="UP000251889"/>
    </source>
</evidence>
<dbReference type="InterPro" id="IPR020615">
    <property type="entry name" value="Thiolase_acyl_enz_int_AS"/>
</dbReference>
<evidence type="ECO:0000256" key="5">
    <source>
        <dbReference type="ARBA" id="ARBA00024073"/>
    </source>
</evidence>
<evidence type="ECO:0000256" key="4">
    <source>
        <dbReference type="ARBA" id="ARBA00023315"/>
    </source>
</evidence>
<dbReference type="InterPro" id="IPR020610">
    <property type="entry name" value="Thiolase_AS"/>
</dbReference>
<organism evidence="10 11">
    <name type="scientific">Pseudochryseolinea flava</name>
    <dbReference type="NCBI Taxonomy" id="2059302"/>
    <lineage>
        <taxon>Bacteria</taxon>
        <taxon>Pseudomonadati</taxon>
        <taxon>Bacteroidota</taxon>
        <taxon>Cytophagia</taxon>
        <taxon>Cytophagales</taxon>
        <taxon>Fulvivirgaceae</taxon>
        <taxon>Pseudochryseolinea</taxon>
    </lineage>
</organism>
<feature type="active site" description="Proton acceptor" evidence="6">
    <location>
        <position position="376"/>
    </location>
</feature>